<organism evidence="18 19">
    <name type="scientific">Thermomicrobium roseum (strain ATCC 27502 / DSM 5159 / P-2)</name>
    <dbReference type="NCBI Taxonomy" id="309801"/>
    <lineage>
        <taxon>Bacteria</taxon>
        <taxon>Pseudomonadati</taxon>
        <taxon>Thermomicrobiota</taxon>
        <taxon>Thermomicrobia</taxon>
        <taxon>Thermomicrobiales</taxon>
        <taxon>Thermomicrobiaceae</taxon>
        <taxon>Thermomicrobium</taxon>
    </lineage>
</organism>
<dbReference type="InterPro" id="IPR050061">
    <property type="entry name" value="MurCDEF_pg_biosynth"/>
</dbReference>
<evidence type="ECO:0000259" key="15">
    <source>
        <dbReference type="Pfam" id="PF01225"/>
    </source>
</evidence>
<dbReference type="Proteomes" id="UP000000447">
    <property type="component" value="Chromosome"/>
</dbReference>
<evidence type="ECO:0000256" key="11">
    <source>
        <dbReference type="ARBA" id="ARBA00023306"/>
    </source>
</evidence>
<keyword evidence="10 14" id="KW-0573">Peptidoglycan synthesis</keyword>
<evidence type="ECO:0000256" key="12">
    <source>
        <dbReference type="ARBA" id="ARBA00023316"/>
    </source>
</evidence>
<dbReference type="EMBL" id="CP001275">
    <property type="protein sequence ID" value="ACM04761.1"/>
    <property type="molecule type" value="Genomic_DNA"/>
</dbReference>
<keyword evidence="11 14" id="KW-0131">Cell cycle</keyword>
<dbReference type="KEGG" id="tro:trd_0063"/>
<dbReference type="InterPro" id="IPR013221">
    <property type="entry name" value="Mur_ligase_cen"/>
</dbReference>
<accession>B9L281</accession>
<dbReference type="SUPFAM" id="SSF51984">
    <property type="entry name" value="MurCD N-terminal domain"/>
    <property type="match status" value="1"/>
</dbReference>
<comment type="pathway">
    <text evidence="2 14">Cell wall biogenesis; peptidoglycan biosynthesis.</text>
</comment>
<keyword evidence="7 14" id="KW-0547">Nucleotide-binding</keyword>
<dbReference type="GO" id="GO:0008763">
    <property type="term" value="F:UDP-N-acetylmuramate-L-alanine ligase activity"/>
    <property type="evidence" value="ECO:0007669"/>
    <property type="project" value="UniProtKB-UniRule"/>
</dbReference>
<evidence type="ECO:0000256" key="9">
    <source>
        <dbReference type="ARBA" id="ARBA00022960"/>
    </source>
</evidence>
<comment type="subcellular location">
    <subcellularLocation>
        <location evidence="1 14">Cytoplasm</location>
    </subcellularLocation>
</comment>
<dbReference type="PANTHER" id="PTHR43445:SF3">
    <property type="entry name" value="UDP-N-ACETYLMURAMATE--L-ALANINE LIGASE"/>
    <property type="match status" value="1"/>
</dbReference>
<dbReference type="SUPFAM" id="SSF53623">
    <property type="entry name" value="MurD-like peptide ligases, catalytic domain"/>
    <property type="match status" value="1"/>
</dbReference>
<dbReference type="Gene3D" id="3.40.1190.10">
    <property type="entry name" value="Mur-like, catalytic domain"/>
    <property type="match status" value="1"/>
</dbReference>
<proteinExistence type="inferred from homology"/>
<dbReference type="Pfam" id="PF08245">
    <property type="entry name" value="Mur_ligase_M"/>
    <property type="match status" value="1"/>
</dbReference>
<evidence type="ECO:0000256" key="13">
    <source>
        <dbReference type="ARBA" id="ARBA00047833"/>
    </source>
</evidence>
<dbReference type="UniPathway" id="UPA00219"/>
<feature type="domain" description="Mur ligase central" evidence="17">
    <location>
        <begin position="118"/>
        <end position="293"/>
    </location>
</feature>
<evidence type="ECO:0000259" key="16">
    <source>
        <dbReference type="Pfam" id="PF02875"/>
    </source>
</evidence>
<dbReference type="InterPro" id="IPR000713">
    <property type="entry name" value="Mur_ligase_N"/>
</dbReference>
<keyword evidence="5 14" id="KW-0436">Ligase</keyword>
<dbReference type="Pfam" id="PF01225">
    <property type="entry name" value="Mur_ligase"/>
    <property type="match status" value="1"/>
</dbReference>
<evidence type="ECO:0000313" key="19">
    <source>
        <dbReference type="Proteomes" id="UP000000447"/>
    </source>
</evidence>
<dbReference type="GO" id="GO:0009252">
    <property type="term" value="P:peptidoglycan biosynthetic process"/>
    <property type="evidence" value="ECO:0007669"/>
    <property type="project" value="UniProtKB-UniRule"/>
</dbReference>
<evidence type="ECO:0000256" key="2">
    <source>
        <dbReference type="ARBA" id="ARBA00004752"/>
    </source>
</evidence>
<dbReference type="Gene3D" id="3.90.190.20">
    <property type="entry name" value="Mur ligase, C-terminal domain"/>
    <property type="match status" value="1"/>
</dbReference>
<feature type="domain" description="Mur ligase C-terminal" evidence="16">
    <location>
        <begin position="315"/>
        <end position="443"/>
    </location>
</feature>
<dbReference type="InterPro" id="IPR036565">
    <property type="entry name" value="Mur-like_cat_sf"/>
</dbReference>
<comment type="catalytic activity">
    <reaction evidence="13 14">
        <text>UDP-N-acetyl-alpha-D-muramate + L-alanine + ATP = UDP-N-acetyl-alpha-D-muramoyl-L-alanine + ADP + phosphate + H(+)</text>
        <dbReference type="Rhea" id="RHEA:23372"/>
        <dbReference type="ChEBI" id="CHEBI:15378"/>
        <dbReference type="ChEBI" id="CHEBI:30616"/>
        <dbReference type="ChEBI" id="CHEBI:43474"/>
        <dbReference type="ChEBI" id="CHEBI:57972"/>
        <dbReference type="ChEBI" id="CHEBI:70757"/>
        <dbReference type="ChEBI" id="CHEBI:83898"/>
        <dbReference type="ChEBI" id="CHEBI:456216"/>
        <dbReference type="EC" id="6.3.2.8"/>
    </reaction>
</comment>
<dbReference type="GO" id="GO:0008360">
    <property type="term" value="P:regulation of cell shape"/>
    <property type="evidence" value="ECO:0007669"/>
    <property type="project" value="UniProtKB-KW"/>
</dbReference>
<evidence type="ECO:0000256" key="6">
    <source>
        <dbReference type="ARBA" id="ARBA00022618"/>
    </source>
</evidence>
<keyword evidence="19" id="KW-1185">Reference proteome</keyword>
<dbReference type="HOGENOM" id="CLU_028104_2_0_0"/>
<dbReference type="EC" id="6.3.2.8" evidence="3 14"/>
<dbReference type="HAMAP" id="MF_00046">
    <property type="entry name" value="MurC"/>
    <property type="match status" value="1"/>
</dbReference>
<dbReference type="NCBIfam" id="TIGR01082">
    <property type="entry name" value="murC"/>
    <property type="match status" value="1"/>
</dbReference>
<dbReference type="GO" id="GO:0005737">
    <property type="term" value="C:cytoplasm"/>
    <property type="evidence" value="ECO:0007669"/>
    <property type="project" value="UniProtKB-SubCell"/>
</dbReference>
<evidence type="ECO:0000256" key="3">
    <source>
        <dbReference type="ARBA" id="ARBA00012211"/>
    </source>
</evidence>
<dbReference type="RefSeq" id="WP_012641477.1">
    <property type="nucleotide sequence ID" value="NC_011959.1"/>
</dbReference>
<keyword evidence="4 14" id="KW-0963">Cytoplasm</keyword>
<dbReference type="AlphaFoldDB" id="B9L281"/>
<evidence type="ECO:0000256" key="4">
    <source>
        <dbReference type="ARBA" id="ARBA00022490"/>
    </source>
</evidence>
<keyword evidence="8 14" id="KW-0067">ATP-binding</keyword>
<comment type="function">
    <text evidence="14">Cell wall formation.</text>
</comment>
<dbReference type="InterPro" id="IPR004101">
    <property type="entry name" value="Mur_ligase_C"/>
</dbReference>
<gene>
    <name evidence="14 18" type="primary">murC</name>
    <name evidence="18" type="ordered locus">trd_0063</name>
</gene>
<feature type="domain" description="Mur ligase N-terminal catalytic" evidence="15">
    <location>
        <begin position="16"/>
        <end position="114"/>
    </location>
</feature>
<evidence type="ECO:0000256" key="10">
    <source>
        <dbReference type="ARBA" id="ARBA00022984"/>
    </source>
</evidence>
<keyword evidence="9 14" id="KW-0133">Cell shape</keyword>
<evidence type="ECO:0000313" key="18">
    <source>
        <dbReference type="EMBL" id="ACM04761.1"/>
    </source>
</evidence>
<dbReference type="GO" id="GO:0071555">
    <property type="term" value="P:cell wall organization"/>
    <property type="evidence" value="ECO:0007669"/>
    <property type="project" value="UniProtKB-KW"/>
</dbReference>
<evidence type="ECO:0000256" key="8">
    <source>
        <dbReference type="ARBA" id="ARBA00022840"/>
    </source>
</evidence>
<dbReference type="InterPro" id="IPR036615">
    <property type="entry name" value="Mur_ligase_C_dom_sf"/>
</dbReference>
<keyword evidence="6 14" id="KW-0132">Cell division</keyword>
<dbReference type="PANTHER" id="PTHR43445">
    <property type="entry name" value="UDP-N-ACETYLMURAMATE--L-ALANINE LIGASE-RELATED"/>
    <property type="match status" value="1"/>
</dbReference>
<protein>
    <recommendedName>
        <fullName evidence="3 14">UDP-N-acetylmuramate--L-alanine ligase</fullName>
        <ecNumber evidence="3 14">6.3.2.8</ecNumber>
    </recommendedName>
    <alternativeName>
        <fullName evidence="14">UDP-N-acetylmuramoyl-L-alanine synthetase</fullName>
    </alternativeName>
</protein>
<dbReference type="GO" id="GO:0005524">
    <property type="term" value="F:ATP binding"/>
    <property type="evidence" value="ECO:0007669"/>
    <property type="project" value="UniProtKB-UniRule"/>
</dbReference>
<dbReference type="Pfam" id="PF02875">
    <property type="entry name" value="Mur_ligase_C"/>
    <property type="match status" value="1"/>
</dbReference>
<dbReference type="InterPro" id="IPR005758">
    <property type="entry name" value="UDP-N-AcMur_Ala_ligase_MurC"/>
</dbReference>
<dbReference type="SUPFAM" id="SSF53244">
    <property type="entry name" value="MurD-like peptide ligases, peptide-binding domain"/>
    <property type="match status" value="1"/>
</dbReference>
<dbReference type="eggNOG" id="COG0773">
    <property type="taxonomic scope" value="Bacteria"/>
</dbReference>
<keyword evidence="12 14" id="KW-0961">Cell wall biogenesis/degradation</keyword>
<comment type="similarity">
    <text evidence="14">Belongs to the MurCDEF family.</text>
</comment>
<dbReference type="OrthoDB" id="9804126at2"/>
<dbReference type="Gene3D" id="3.40.50.720">
    <property type="entry name" value="NAD(P)-binding Rossmann-like Domain"/>
    <property type="match status" value="1"/>
</dbReference>
<name>B9L281_THERP</name>
<evidence type="ECO:0000259" key="17">
    <source>
        <dbReference type="Pfam" id="PF08245"/>
    </source>
</evidence>
<reference evidence="18 19" key="1">
    <citation type="journal article" date="2009" name="PLoS ONE">
        <title>Complete genome sequence of the aerobic CO-oxidizing thermophile Thermomicrobium roseum.</title>
        <authorList>
            <person name="Wu D."/>
            <person name="Raymond J."/>
            <person name="Wu M."/>
            <person name="Chatterji S."/>
            <person name="Ren Q."/>
            <person name="Graham J.E."/>
            <person name="Bryant D.A."/>
            <person name="Robb F."/>
            <person name="Colman A."/>
            <person name="Tallon L.J."/>
            <person name="Badger J.H."/>
            <person name="Madupu R."/>
            <person name="Ward N.L."/>
            <person name="Eisen J.A."/>
        </authorList>
    </citation>
    <scope>NUCLEOTIDE SEQUENCE [LARGE SCALE GENOMIC DNA]</scope>
    <source>
        <strain evidence="19">ATCC 27502 / DSM 5159 / P-2</strain>
    </source>
</reference>
<evidence type="ECO:0000256" key="5">
    <source>
        <dbReference type="ARBA" id="ARBA00022598"/>
    </source>
</evidence>
<evidence type="ECO:0000256" key="14">
    <source>
        <dbReference type="HAMAP-Rule" id="MF_00046"/>
    </source>
</evidence>
<evidence type="ECO:0000256" key="7">
    <source>
        <dbReference type="ARBA" id="ARBA00022741"/>
    </source>
</evidence>
<feature type="binding site" evidence="14">
    <location>
        <begin position="120"/>
        <end position="126"/>
    </location>
    <ligand>
        <name>ATP</name>
        <dbReference type="ChEBI" id="CHEBI:30616"/>
    </ligand>
</feature>
<evidence type="ECO:0000256" key="1">
    <source>
        <dbReference type="ARBA" id="ARBA00004496"/>
    </source>
</evidence>
<dbReference type="STRING" id="309801.trd_0063"/>
<dbReference type="GO" id="GO:0051301">
    <property type="term" value="P:cell division"/>
    <property type="evidence" value="ECO:0007669"/>
    <property type="project" value="UniProtKB-KW"/>
</dbReference>
<sequence length="462" mass="48946">MRWPAHLNHLQPGLPIHFLGIGGAGMSGLAELLADRGYRVTGCDVAWSPVLDRLVARDIAVAVGHDERHAQDAHLLVVTSAVRAQHPEVAAFAAQRIPIVKRAALLGWLAASYRTIAVAGTHGKSTTCGMIALALDAAGLTPGFAIGAEVRDLGGTSARLPGGNLFVVEADEYDYSFLFLEPDIAVVLNVDHDHPDLFPDRASVARAFRRFLARLRPVGTAVVWADDPVACAVADELQSRGHRVVTFGETAEAAYRVLPDGALRDPSGAIWPLALAVPGRHNRLNAAAAVAAVVQVGVPLVVAVRALEHFNGVGRRFEEVGIVNGVRVILDYAHHPREIAATIAAARERFPAARLWAVFQPHTYSRTARFLTEFAHALEQADLAVVAEIYAAREQPLAGIDAAALASAIRRIPAIAVPDPMAAAETVGAAMRAGDVVLVLGAGDIWKAAVRLREGHGDADTG</sequence>